<keyword evidence="3" id="KW-1185">Reference proteome</keyword>
<dbReference type="STRING" id="1073574.GOARA_076_00510"/>
<evidence type="ECO:0000256" key="1">
    <source>
        <dbReference type="SAM" id="MobiDB-lite"/>
    </source>
</evidence>
<sequence>MPDKEFSEPTLTRSPEVSPQEAAEDPVESLAELPQAASSRVAVASAAAEKTVAGRPRRRTRDDGW</sequence>
<reference evidence="2 3" key="1">
    <citation type="submission" date="2011-11" db="EMBL/GenBank/DDBJ databases">
        <title>Whole genome shotgun sequence of Gordonia araii NBRC 100433.</title>
        <authorList>
            <person name="Yoshida Y."/>
            <person name="Hosoyama A."/>
            <person name="Tsuchikane K."/>
            <person name="Katsumata H."/>
            <person name="Yamazaki S."/>
            <person name="Fujita N."/>
        </authorList>
    </citation>
    <scope>NUCLEOTIDE SEQUENCE [LARGE SCALE GENOMIC DNA]</scope>
    <source>
        <strain evidence="2 3">NBRC 100433</strain>
    </source>
</reference>
<accession>G7H6R6</accession>
<organism evidence="2 3">
    <name type="scientific">Gordonia araii NBRC 100433</name>
    <dbReference type="NCBI Taxonomy" id="1073574"/>
    <lineage>
        <taxon>Bacteria</taxon>
        <taxon>Bacillati</taxon>
        <taxon>Actinomycetota</taxon>
        <taxon>Actinomycetes</taxon>
        <taxon>Mycobacteriales</taxon>
        <taxon>Gordoniaceae</taxon>
        <taxon>Gordonia</taxon>
    </lineage>
</organism>
<gene>
    <name evidence="2" type="ORF">GOARA_076_00510</name>
</gene>
<dbReference type="AlphaFoldDB" id="G7H6R6"/>
<dbReference type="EMBL" id="BAEE01000076">
    <property type="protein sequence ID" value="GAB11541.1"/>
    <property type="molecule type" value="Genomic_DNA"/>
</dbReference>
<evidence type="ECO:0000313" key="3">
    <source>
        <dbReference type="Proteomes" id="UP000035088"/>
    </source>
</evidence>
<feature type="region of interest" description="Disordered" evidence="1">
    <location>
        <begin position="1"/>
        <end position="65"/>
    </location>
</feature>
<feature type="compositionally biased region" description="Low complexity" evidence="1">
    <location>
        <begin position="36"/>
        <end position="53"/>
    </location>
</feature>
<dbReference type="Proteomes" id="UP000035088">
    <property type="component" value="Unassembled WGS sequence"/>
</dbReference>
<protein>
    <submittedName>
        <fullName evidence="2">Uncharacterized protein</fullName>
    </submittedName>
</protein>
<comment type="caution">
    <text evidence="2">The sequence shown here is derived from an EMBL/GenBank/DDBJ whole genome shotgun (WGS) entry which is preliminary data.</text>
</comment>
<proteinExistence type="predicted"/>
<name>G7H6R6_9ACTN</name>
<evidence type="ECO:0000313" key="2">
    <source>
        <dbReference type="EMBL" id="GAB11541.1"/>
    </source>
</evidence>